<sequence length="70" mass="7273">MAITPNVGGLDKTLRIIAGIALIAFAVLASVDNVWKIVAGLVGAVMLITAMVGFCPLNSLLGINTRRHEA</sequence>
<reference evidence="3 4" key="1">
    <citation type="submission" date="2023-08" db="EMBL/GenBank/DDBJ databases">
        <title>Oxalobacteraceae gen .nov., isolated from river sludge outside the plant.</title>
        <authorList>
            <person name="Zhao S.Y."/>
        </authorList>
    </citation>
    <scope>NUCLEOTIDE SEQUENCE [LARGE SCALE GENOMIC DNA]</scope>
    <source>
        <strain evidence="3 4">R-40</strain>
    </source>
</reference>
<organism evidence="3 4">
    <name type="scientific">Keguizhuia sedimenti</name>
    <dbReference type="NCBI Taxonomy" id="3064264"/>
    <lineage>
        <taxon>Bacteria</taxon>
        <taxon>Pseudomonadati</taxon>
        <taxon>Pseudomonadota</taxon>
        <taxon>Betaproteobacteria</taxon>
        <taxon>Burkholderiales</taxon>
        <taxon>Oxalobacteraceae</taxon>
        <taxon>Keguizhuia</taxon>
    </lineage>
</organism>
<gene>
    <name evidence="3" type="ORF">Q8A64_18745</name>
</gene>
<feature type="domain" description="Inner membrane protein YgaP-like transmembrane" evidence="2">
    <location>
        <begin position="4"/>
        <end position="67"/>
    </location>
</feature>
<feature type="transmembrane region" description="Helical" evidence="1">
    <location>
        <begin position="37"/>
        <end position="57"/>
    </location>
</feature>
<dbReference type="Proteomes" id="UP001225596">
    <property type="component" value="Unassembled WGS sequence"/>
</dbReference>
<keyword evidence="4" id="KW-1185">Reference proteome</keyword>
<dbReference type="RefSeq" id="WP_338438505.1">
    <property type="nucleotide sequence ID" value="NZ_JAUYVH010000027.1"/>
</dbReference>
<comment type="caution">
    <text evidence="3">The sequence shown here is derived from an EMBL/GenBank/DDBJ whole genome shotgun (WGS) entry which is preliminary data.</text>
</comment>
<evidence type="ECO:0000256" key="1">
    <source>
        <dbReference type="SAM" id="Phobius"/>
    </source>
</evidence>
<name>A0ABU1BWI9_9BURK</name>
<dbReference type="InterPro" id="IPR021309">
    <property type="entry name" value="YgaP-like_TM"/>
</dbReference>
<keyword evidence="1" id="KW-1133">Transmembrane helix</keyword>
<accession>A0ABU1BWI9</accession>
<evidence type="ECO:0000259" key="2">
    <source>
        <dbReference type="Pfam" id="PF11127"/>
    </source>
</evidence>
<proteinExistence type="predicted"/>
<dbReference type="Pfam" id="PF11127">
    <property type="entry name" value="YgaP-like_TM"/>
    <property type="match status" value="1"/>
</dbReference>
<dbReference type="EMBL" id="JAUYVH010000027">
    <property type="protein sequence ID" value="MDQ9172444.1"/>
    <property type="molecule type" value="Genomic_DNA"/>
</dbReference>
<evidence type="ECO:0000313" key="4">
    <source>
        <dbReference type="Proteomes" id="UP001225596"/>
    </source>
</evidence>
<keyword evidence="1" id="KW-0472">Membrane</keyword>
<protein>
    <submittedName>
        <fullName evidence="3">DUF2892 domain-containing protein</fullName>
    </submittedName>
</protein>
<dbReference type="Gene3D" id="6.10.140.1340">
    <property type="match status" value="1"/>
</dbReference>
<feature type="transmembrane region" description="Helical" evidence="1">
    <location>
        <begin position="12"/>
        <end position="31"/>
    </location>
</feature>
<evidence type="ECO:0000313" key="3">
    <source>
        <dbReference type="EMBL" id="MDQ9172444.1"/>
    </source>
</evidence>
<keyword evidence="1" id="KW-0812">Transmembrane</keyword>